<reference evidence="6 8" key="2">
    <citation type="submission" date="2016-11" db="EMBL/GenBank/DDBJ databases">
        <authorList>
            <person name="Jaros S."/>
            <person name="Januszkiewicz K."/>
            <person name="Wedrychowicz H."/>
        </authorList>
    </citation>
    <scope>NUCLEOTIDE SEQUENCE [LARGE SCALE GENOMIC DNA]</scope>
    <source>
        <strain evidence="6 8">DSM 17137</strain>
    </source>
</reference>
<dbReference type="EMBL" id="LAJF01000083">
    <property type="protein sequence ID" value="KKB84137.1"/>
    <property type="molecule type" value="Genomic_DNA"/>
</dbReference>
<dbReference type="GO" id="GO:0043200">
    <property type="term" value="P:response to amino acid"/>
    <property type="evidence" value="ECO:0007669"/>
    <property type="project" value="TreeGrafter"/>
</dbReference>
<dbReference type="EMBL" id="FQVC01000017">
    <property type="protein sequence ID" value="SHF91130.1"/>
    <property type="molecule type" value="Genomic_DNA"/>
</dbReference>
<dbReference type="GO" id="GO:0043565">
    <property type="term" value="F:sequence-specific DNA binding"/>
    <property type="evidence" value="ECO:0007669"/>
    <property type="project" value="InterPro"/>
</dbReference>
<dbReference type="InterPro" id="IPR000485">
    <property type="entry name" value="AsnC-type_HTH_dom"/>
</dbReference>
<evidence type="ECO:0000256" key="2">
    <source>
        <dbReference type="ARBA" id="ARBA00023125"/>
    </source>
</evidence>
<dbReference type="InterPro" id="IPR019885">
    <property type="entry name" value="Tscrpt_reg_HTH_AsnC-type_CS"/>
</dbReference>
<dbReference type="InterPro" id="IPR036390">
    <property type="entry name" value="WH_DNA-bd_sf"/>
</dbReference>
<dbReference type="PRINTS" id="PR00033">
    <property type="entry name" value="HTHASNC"/>
</dbReference>
<evidence type="ECO:0000256" key="3">
    <source>
        <dbReference type="ARBA" id="ARBA00023163"/>
    </source>
</evidence>
<dbReference type="AlphaFoldDB" id="A0A0F5LR51"/>
<evidence type="ECO:0000256" key="1">
    <source>
        <dbReference type="ARBA" id="ARBA00023015"/>
    </source>
</evidence>
<dbReference type="PROSITE" id="PS50956">
    <property type="entry name" value="HTH_ASNC_2"/>
    <property type="match status" value="1"/>
</dbReference>
<dbReference type="SUPFAM" id="SSF54909">
    <property type="entry name" value="Dimeric alpha+beta barrel"/>
    <property type="match status" value="1"/>
</dbReference>
<sequence>MDTIDRKIIALLTEDSRRSLADIGGSVGMSVSAVNERIRRMTASGAIRRFTVDIDPLALGLGVLAFVWVELAGDADEQAFRDWVATVPAITECHHVTGGWSYLTKVRVGTLADLEAFLGSIKARGYLARSETVIVLSTVSETAVAATLDHA</sequence>
<evidence type="ECO:0000313" key="7">
    <source>
        <dbReference type="Proteomes" id="UP000033608"/>
    </source>
</evidence>
<dbReference type="Proteomes" id="UP000184533">
    <property type="component" value="Unassembled WGS sequence"/>
</dbReference>
<dbReference type="Pfam" id="PF13404">
    <property type="entry name" value="HTH_AsnC-type"/>
    <property type="match status" value="1"/>
</dbReference>
<protein>
    <submittedName>
        <fullName evidence="5 6">AsnC family transcriptional regulator</fullName>
    </submittedName>
</protein>
<dbReference type="OrthoDB" id="166264at2"/>
<dbReference type="SUPFAM" id="SSF46785">
    <property type="entry name" value="Winged helix' DNA-binding domain"/>
    <property type="match status" value="1"/>
</dbReference>
<evidence type="ECO:0000313" key="5">
    <source>
        <dbReference type="EMBL" id="KKB84137.1"/>
    </source>
</evidence>
<gene>
    <name evidence="6" type="ORF">SAMN02745223_03863</name>
    <name evidence="5" type="ORF">VW29_11970</name>
</gene>
<dbReference type="InterPro" id="IPR019887">
    <property type="entry name" value="Tscrpt_reg_AsnC/Lrp_C"/>
</dbReference>
<dbReference type="GO" id="GO:0005829">
    <property type="term" value="C:cytosol"/>
    <property type="evidence" value="ECO:0007669"/>
    <property type="project" value="TreeGrafter"/>
</dbReference>
<feature type="domain" description="HTH asnC-type" evidence="4">
    <location>
        <begin position="1"/>
        <end position="62"/>
    </location>
</feature>
<dbReference type="InterPro" id="IPR036388">
    <property type="entry name" value="WH-like_DNA-bd_sf"/>
</dbReference>
<dbReference type="Pfam" id="PF01037">
    <property type="entry name" value="AsnC_trans_reg"/>
    <property type="match status" value="1"/>
</dbReference>
<dbReference type="Gene3D" id="1.10.10.10">
    <property type="entry name" value="Winged helix-like DNA-binding domain superfamily/Winged helix DNA-binding domain"/>
    <property type="match status" value="1"/>
</dbReference>
<proteinExistence type="predicted"/>
<dbReference type="Proteomes" id="UP000033608">
    <property type="component" value="Unassembled WGS sequence"/>
</dbReference>
<dbReference type="STRING" id="1121477.SAMN02745223_03863"/>
<dbReference type="Gene3D" id="3.30.70.920">
    <property type="match status" value="1"/>
</dbReference>
<dbReference type="SMART" id="SM00344">
    <property type="entry name" value="HTH_ASNC"/>
    <property type="match status" value="1"/>
</dbReference>
<accession>A0A0F5LR51</accession>
<dbReference type="PANTHER" id="PTHR30154:SF53">
    <property type="entry name" value="HTH-TYPE TRANSCRIPTIONAL REGULATOR LRPC"/>
    <property type="match status" value="1"/>
</dbReference>
<reference evidence="5 7" key="1">
    <citation type="submission" date="2015-03" db="EMBL/GenBank/DDBJ databases">
        <authorList>
            <person name="Hassan Y.I."/>
            <person name="Lepp D."/>
            <person name="Zhou T."/>
        </authorList>
    </citation>
    <scope>NUCLEOTIDE SEQUENCE [LARGE SCALE GENOMIC DNA]</scope>
    <source>
        <strain evidence="5 7">DSM 17137</strain>
    </source>
</reference>
<dbReference type="PANTHER" id="PTHR30154">
    <property type="entry name" value="LEUCINE-RESPONSIVE REGULATORY PROTEIN"/>
    <property type="match status" value="1"/>
</dbReference>
<keyword evidence="3" id="KW-0804">Transcription</keyword>
<keyword evidence="7" id="KW-1185">Reference proteome</keyword>
<dbReference type="RefSeq" id="WP_046135539.1">
    <property type="nucleotide sequence ID" value="NZ_FQVC01000017.1"/>
</dbReference>
<dbReference type="InterPro" id="IPR011008">
    <property type="entry name" value="Dimeric_a/b-barrel"/>
</dbReference>
<dbReference type="InterPro" id="IPR019888">
    <property type="entry name" value="Tscrpt_reg_AsnC-like"/>
</dbReference>
<organism evidence="5 7">
    <name type="scientific">Devosia limi DSM 17137</name>
    <dbReference type="NCBI Taxonomy" id="1121477"/>
    <lineage>
        <taxon>Bacteria</taxon>
        <taxon>Pseudomonadati</taxon>
        <taxon>Pseudomonadota</taxon>
        <taxon>Alphaproteobacteria</taxon>
        <taxon>Hyphomicrobiales</taxon>
        <taxon>Devosiaceae</taxon>
        <taxon>Devosia</taxon>
    </lineage>
</organism>
<evidence type="ECO:0000313" key="8">
    <source>
        <dbReference type="Proteomes" id="UP000184533"/>
    </source>
</evidence>
<keyword evidence="2" id="KW-0238">DNA-binding</keyword>
<name>A0A0F5LR51_9HYPH</name>
<dbReference type="PATRIC" id="fig|1121477.3.peg.3548"/>
<evidence type="ECO:0000313" key="6">
    <source>
        <dbReference type="EMBL" id="SHF91130.1"/>
    </source>
</evidence>
<dbReference type="PROSITE" id="PS00519">
    <property type="entry name" value="HTH_ASNC_1"/>
    <property type="match status" value="1"/>
</dbReference>
<evidence type="ECO:0000259" key="4">
    <source>
        <dbReference type="PROSITE" id="PS50956"/>
    </source>
</evidence>
<keyword evidence="1" id="KW-0805">Transcription regulation</keyword>